<comment type="caution">
    <text evidence="1">The sequence shown here is derived from an EMBL/GenBank/DDBJ whole genome shotgun (WGS) entry which is preliminary data.</text>
</comment>
<protein>
    <submittedName>
        <fullName evidence="1">Uncharacterized protein</fullName>
    </submittedName>
</protein>
<proteinExistence type="predicted"/>
<dbReference type="EMBL" id="JAYMYQ010000011">
    <property type="protein sequence ID" value="KAK7305967.1"/>
    <property type="molecule type" value="Genomic_DNA"/>
</dbReference>
<name>A0AAN9JVM4_CANGL</name>
<gene>
    <name evidence="1" type="ORF">VNO77_43880</name>
</gene>
<dbReference type="Proteomes" id="UP001367508">
    <property type="component" value="Unassembled WGS sequence"/>
</dbReference>
<evidence type="ECO:0000313" key="2">
    <source>
        <dbReference type="Proteomes" id="UP001367508"/>
    </source>
</evidence>
<dbReference type="AlphaFoldDB" id="A0AAN9JVM4"/>
<keyword evidence="2" id="KW-1185">Reference proteome</keyword>
<reference evidence="1 2" key="1">
    <citation type="submission" date="2024-01" db="EMBL/GenBank/DDBJ databases">
        <title>The genomes of 5 underutilized Papilionoideae crops provide insights into root nodulation and disease resistanc.</title>
        <authorList>
            <person name="Jiang F."/>
        </authorList>
    </citation>
    <scope>NUCLEOTIDE SEQUENCE [LARGE SCALE GENOMIC DNA]</scope>
    <source>
        <strain evidence="1">LVBAO_FW01</strain>
        <tissue evidence="1">Leaves</tissue>
    </source>
</reference>
<sequence>MVGYASCRGLGYRIMVANVWIAPLRNCHSSKLGIRPCCLIVPEPELGDTLKPDISDRRWHLTSHGIAVQKALPFLSWGLNIDRHPTSKAGL</sequence>
<organism evidence="1 2">
    <name type="scientific">Canavalia gladiata</name>
    <name type="common">Sword bean</name>
    <name type="synonym">Dolichos gladiatus</name>
    <dbReference type="NCBI Taxonomy" id="3824"/>
    <lineage>
        <taxon>Eukaryota</taxon>
        <taxon>Viridiplantae</taxon>
        <taxon>Streptophyta</taxon>
        <taxon>Embryophyta</taxon>
        <taxon>Tracheophyta</taxon>
        <taxon>Spermatophyta</taxon>
        <taxon>Magnoliopsida</taxon>
        <taxon>eudicotyledons</taxon>
        <taxon>Gunneridae</taxon>
        <taxon>Pentapetalae</taxon>
        <taxon>rosids</taxon>
        <taxon>fabids</taxon>
        <taxon>Fabales</taxon>
        <taxon>Fabaceae</taxon>
        <taxon>Papilionoideae</taxon>
        <taxon>50 kb inversion clade</taxon>
        <taxon>NPAAA clade</taxon>
        <taxon>indigoferoid/millettioid clade</taxon>
        <taxon>Phaseoleae</taxon>
        <taxon>Canavalia</taxon>
    </lineage>
</organism>
<evidence type="ECO:0000313" key="1">
    <source>
        <dbReference type="EMBL" id="KAK7305967.1"/>
    </source>
</evidence>
<accession>A0AAN9JVM4</accession>